<feature type="domain" description="NTF2-like N-terminal transpeptidase" evidence="2">
    <location>
        <begin position="27"/>
        <end position="78"/>
    </location>
</feature>
<proteinExistence type="predicted"/>
<dbReference type="InterPro" id="IPR032710">
    <property type="entry name" value="NTF2-like_dom_sf"/>
</dbReference>
<dbReference type="PROSITE" id="PS51257">
    <property type="entry name" value="PROKAR_LIPOPROTEIN"/>
    <property type="match status" value="1"/>
</dbReference>
<evidence type="ECO:0000259" key="2">
    <source>
        <dbReference type="Pfam" id="PF05223"/>
    </source>
</evidence>
<dbReference type="EMBL" id="JAGTPW010000007">
    <property type="protein sequence ID" value="MBR8644352.1"/>
    <property type="molecule type" value="Genomic_DNA"/>
</dbReference>
<dbReference type="SUPFAM" id="SSF54427">
    <property type="entry name" value="NTF2-like"/>
    <property type="match status" value="1"/>
</dbReference>
<keyword evidence="1" id="KW-0732">Signal</keyword>
<dbReference type="AlphaFoldDB" id="A0A941FQK1"/>
<sequence>MKKLALVSSCLLLMSVLFLAGCSDEPSPEERFAAYTKLWNKQDFTKMYEYLSPETRKEISADEFEKRYEKSIRALKPTN</sequence>
<comment type="caution">
    <text evidence="3">The sequence shown here is derived from an EMBL/GenBank/DDBJ whole genome shotgun (WGS) entry which is preliminary data.</text>
</comment>
<reference evidence="3" key="1">
    <citation type="submission" date="2021-04" db="EMBL/GenBank/DDBJ databases">
        <title>Whole genome sequencing of Enterococci isolates from hospitalized patients.</title>
        <authorList>
            <person name="Ogoti B.M."/>
            <person name="Onyambu F.G."/>
        </authorList>
    </citation>
    <scope>NUCLEOTIDE SEQUENCE</scope>
    <source>
        <strain evidence="3">242</strain>
    </source>
</reference>
<evidence type="ECO:0000313" key="3">
    <source>
        <dbReference type="EMBL" id="MBR8644352.1"/>
    </source>
</evidence>
<gene>
    <name evidence="3" type="ORF">KEH51_05985</name>
</gene>
<evidence type="ECO:0000256" key="1">
    <source>
        <dbReference type="SAM" id="SignalP"/>
    </source>
</evidence>
<dbReference type="Pfam" id="PF05223">
    <property type="entry name" value="MecA_N"/>
    <property type="match status" value="1"/>
</dbReference>
<name>A0A941FQK1_9BACI</name>
<protein>
    <recommendedName>
        <fullName evidence="2">NTF2-like N-terminal transpeptidase domain-containing protein</fullName>
    </recommendedName>
</protein>
<dbReference type="GO" id="GO:0046677">
    <property type="term" value="P:response to antibiotic"/>
    <property type="evidence" value="ECO:0007669"/>
    <property type="project" value="InterPro"/>
</dbReference>
<organism evidence="3 4">
    <name type="scientific">Peribacillus frigoritolerans</name>
    <dbReference type="NCBI Taxonomy" id="450367"/>
    <lineage>
        <taxon>Bacteria</taxon>
        <taxon>Bacillati</taxon>
        <taxon>Bacillota</taxon>
        <taxon>Bacilli</taxon>
        <taxon>Bacillales</taxon>
        <taxon>Bacillaceae</taxon>
        <taxon>Peribacillus</taxon>
    </lineage>
</organism>
<dbReference type="Gene3D" id="3.10.450.100">
    <property type="entry name" value="NTF2-like, domain 1"/>
    <property type="match status" value="1"/>
</dbReference>
<accession>A0A941FQK1</accession>
<feature type="signal peptide" evidence="1">
    <location>
        <begin position="1"/>
        <end position="20"/>
    </location>
</feature>
<feature type="chain" id="PRO_5038678902" description="NTF2-like N-terminal transpeptidase domain-containing protein" evidence="1">
    <location>
        <begin position="21"/>
        <end position="79"/>
    </location>
</feature>
<evidence type="ECO:0000313" key="4">
    <source>
        <dbReference type="Proteomes" id="UP000680045"/>
    </source>
</evidence>
<dbReference type="InterPro" id="IPR007887">
    <property type="entry name" value="MecA_N"/>
</dbReference>
<dbReference type="Proteomes" id="UP000680045">
    <property type="component" value="Unassembled WGS sequence"/>
</dbReference>